<comment type="caution">
    <text evidence="1">The sequence shown here is derived from an EMBL/GenBank/DDBJ whole genome shotgun (WGS) entry which is preliminary data.</text>
</comment>
<organism evidence="1 2">
    <name type="scientific">Nocardia beijingensis</name>
    <dbReference type="NCBI Taxonomy" id="95162"/>
    <lineage>
        <taxon>Bacteria</taxon>
        <taxon>Bacillati</taxon>
        <taxon>Actinomycetota</taxon>
        <taxon>Actinomycetes</taxon>
        <taxon>Mycobacteriales</taxon>
        <taxon>Nocardiaceae</taxon>
        <taxon>Nocardia</taxon>
    </lineage>
</organism>
<name>A0ABW7WSL2_9NOCA</name>
<proteinExistence type="predicted"/>
<reference evidence="1 2" key="1">
    <citation type="submission" date="2024-10" db="EMBL/GenBank/DDBJ databases">
        <title>The Natural Products Discovery Center: Release of the First 8490 Sequenced Strains for Exploring Actinobacteria Biosynthetic Diversity.</title>
        <authorList>
            <person name="Kalkreuter E."/>
            <person name="Kautsar S.A."/>
            <person name="Yang D."/>
            <person name="Bader C.D."/>
            <person name="Teijaro C.N."/>
            <person name="Fluegel L."/>
            <person name="Davis C.M."/>
            <person name="Simpson J.R."/>
            <person name="Lauterbach L."/>
            <person name="Steele A.D."/>
            <person name="Gui C."/>
            <person name="Meng S."/>
            <person name="Li G."/>
            <person name="Viehrig K."/>
            <person name="Ye F."/>
            <person name="Su P."/>
            <person name="Kiefer A.F."/>
            <person name="Nichols A."/>
            <person name="Cepeda A.J."/>
            <person name="Yan W."/>
            <person name="Fan B."/>
            <person name="Jiang Y."/>
            <person name="Adhikari A."/>
            <person name="Zheng C.-J."/>
            <person name="Schuster L."/>
            <person name="Cowan T.M."/>
            <person name="Smanski M.J."/>
            <person name="Chevrette M.G."/>
            <person name="De Carvalho L.P.S."/>
            <person name="Shen B."/>
        </authorList>
    </citation>
    <scope>NUCLEOTIDE SEQUENCE [LARGE SCALE GENOMIC DNA]</scope>
    <source>
        <strain evidence="1 2">NPDC019626</strain>
    </source>
</reference>
<dbReference type="EMBL" id="JBIRXV010000009">
    <property type="protein sequence ID" value="MFI2324743.1"/>
    <property type="molecule type" value="Genomic_DNA"/>
</dbReference>
<keyword evidence="2" id="KW-1185">Reference proteome</keyword>
<accession>A0ABW7WSL2</accession>
<protein>
    <submittedName>
        <fullName evidence="1">Uncharacterized protein</fullName>
    </submittedName>
</protein>
<evidence type="ECO:0000313" key="2">
    <source>
        <dbReference type="Proteomes" id="UP001611450"/>
    </source>
</evidence>
<sequence length="95" mass="10439">MAMIWGNAIRWVSDTQPGIIEVQFTDAYGVTHSLIDKVWIFGAPDLGSDSAYPVPVEIGVDLVEQVGDSTVVDLKAEPHNTERIRYVVPSADIVR</sequence>
<evidence type="ECO:0000313" key="1">
    <source>
        <dbReference type="EMBL" id="MFI2324743.1"/>
    </source>
</evidence>
<dbReference type="RefSeq" id="WP_396948606.1">
    <property type="nucleotide sequence ID" value="NZ_JBIRXV010000009.1"/>
</dbReference>
<gene>
    <name evidence="1" type="ORF">ACH47G_30020</name>
</gene>
<dbReference type="Proteomes" id="UP001611450">
    <property type="component" value="Unassembled WGS sequence"/>
</dbReference>